<dbReference type="EMBL" id="WWEU01000004">
    <property type="protein sequence ID" value="MYM60096.1"/>
    <property type="molecule type" value="Genomic_DNA"/>
</dbReference>
<proteinExistence type="predicted"/>
<keyword evidence="3" id="KW-1185">Reference proteome</keyword>
<evidence type="ECO:0000313" key="3">
    <source>
        <dbReference type="Proteomes" id="UP000478571"/>
    </source>
</evidence>
<dbReference type="AlphaFoldDB" id="A0A6L8LYC0"/>
<dbReference type="Proteomes" id="UP000478571">
    <property type="component" value="Unassembled WGS sequence"/>
</dbReference>
<name>A0A6L8LYC0_9VIBR</name>
<protein>
    <submittedName>
        <fullName evidence="2">Uncharacterized protein</fullName>
    </submittedName>
</protein>
<evidence type="ECO:0000256" key="1">
    <source>
        <dbReference type="SAM" id="MobiDB-lite"/>
    </source>
</evidence>
<evidence type="ECO:0000313" key="2">
    <source>
        <dbReference type="EMBL" id="MYM60096.1"/>
    </source>
</evidence>
<gene>
    <name evidence="2" type="ORF">GTG28_12755</name>
</gene>
<reference evidence="2 3" key="1">
    <citation type="submission" date="2020-01" db="EMBL/GenBank/DDBJ databases">
        <title>Draft Genome Sequence of Vibrio sp. strain OCN044, Isolated from a Healthy Coral at Palmyra Atoll.</title>
        <authorList>
            <person name="Videau P."/>
            <person name="Loughran R."/>
            <person name="Esquivel A."/>
            <person name="Deadmond M."/>
            <person name="Paddock B.E."/>
            <person name="Saw J.H."/>
            <person name="Ushijima B."/>
        </authorList>
    </citation>
    <scope>NUCLEOTIDE SEQUENCE [LARGE SCALE GENOMIC DNA]</scope>
    <source>
        <strain evidence="2 3">OCN044</strain>
    </source>
</reference>
<organism evidence="2 3">
    <name type="scientific">Vibrio tetraodonis subsp. pristinus</name>
    <dbReference type="NCBI Taxonomy" id="2695891"/>
    <lineage>
        <taxon>Bacteria</taxon>
        <taxon>Pseudomonadati</taxon>
        <taxon>Pseudomonadota</taxon>
        <taxon>Gammaproteobacteria</taxon>
        <taxon>Vibrionales</taxon>
        <taxon>Vibrionaceae</taxon>
        <taxon>Vibrio</taxon>
    </lineage>
</organism>
<accession>A0A6L8LYC0</accession>
<dbReference type="RefSeq" id="WP_160930383.1">
    <property type="nucleotide sequence ID" value="NZ_WWEU01000004.1"/>
</dbReference>
<feature type="region of interest" description="Disordered" evidence="1">
    <location>
        <begin position="1"/>
        <end position="22"/>
    </location>
</feature>
<sequence>MPNPTPGTSATTINPDSNLTTGEVSDNFEACIEQADAQIETFLDAHTSNGVLELSASQSLELQQLMADQSIAAQTGTSTLKGVKDSIVASARNI</sequence>
<comment type="caution">
    <text evidence="2">The sequence shown here is derived from an EMBL/GenBank/DDBJ whole genome shotgun (WGS) entry which is preliminary data.</text>
</comment>